<feature type="compositionally biased region" description="Basic residues" evidence="2">
    <location>
        <begin position="697"/>
        <end position="711"/>
    </location>
</feature>
<feature type="coiled-coil region" evidence="1">
    <location>
        <begin position="736"/>
        <end position="803"/>
    </location>
</feature>
<gene>
    <name evidence="4" type="ORF">BD310DRAFT_920580</name>
</gene>
<feature type="domain" description="RNA polymerase II elongation factor ELL N-terminal" evidence="3">
    <location>
        <begin position="93"/>
        <end position="287"/>
    </location>
</feature>
<dbReference type="STRING" id="114155.A0A4V2K4U8"/>
<feature type="compositionally biased region" description="Basic and acidic residues" evidence="2">
    <location>
        <begin position="483"/>
        <end position="516"/>
    </location>
</feature>
<dbReference type="InterPro" id="IPR042065">
    <property type="entry name" value="E3_ELL-like"/>
</dbReference>
<feature type="compositionally biased region" description="Low complexity" evidence="2">
    <location>
        <begin position="517"/>
        <end position="530"/>
    </location>
</feature>
<feature type="compositionally biased region" description="Basic and acidic residues" evidence="2">
    <location>
        <begin position="115"/>
        <end position="137"/>
    </location>
</feature>
<keyword evidence="1" id="KW-0175">Coiled coil</keyword>
<reference evidence="4 5" key="1">
    <citation type="submission" date="2019-01" db="EMBL/GenBank/DDBJ databases">
        <title>Draft genome sequences of three monokaryotic isolates of the white-rot basidiomycete fungus Dichomitus squalens.</title>
        <authorList>
            <consortium name="DOE Joint Genome Institute"/>
            <person name="Lopez S.C."/>
            <person name="Andreopoulos B."/>
            <person name="Pangilinan J."/>
            <person name="Lipzen A."/>
            <person name="Riley R."/>
            <person name="Ahrendt S."/>
            <person name="Ng V."/>
            <person name="Barry K."/>
            <person name="Daum C."/>
            <person name="Grigoriev I.V."/>
            <person name="Hilden K.S."/>
            <person name="Makela M.R."/>
            <person name="de Vries R.P."/>
        </authorList>
    </citation>
    <scope>NUCLEOTIDE SEQUENCE [LARGE SCALE GENOMIC DNA]</scope>
    <source>
        <strain evidence="4 5">CBS 464.89</strain>
    </source>
</reference>
<feature type="compositionally biased region" description="Pro residues" evidence="2">
    <location>
        <begin position="612"/>
        <end position="621"/>
    </location>
</feature>
<proteinExistence type="predicted"/>
<dbReference type="GO" id="GO:0008023">
    <property type="term" value="C:transcription elongation factor complex"/>
    <property type="evidence" value="ECO:0007669"/>
    <property type="project" value="InterPro"/>
</dbReference>
<dbReference type="Gene3D" id="1.10.10.2670">
    <property type="entry name" value="E3 ubiquitin-protein ligase"/>
    <property type="match status" value="1"/>
</dbReference>
<feature type="compositionally biased region" description="Low complexity" evidence="2">
    <location>
        <begin position="456"/>
        <end position="466"/>
    </location>
</feature>
<feature type="compositionally biased region" description="Low complexity" evidence="2">
    <location>
        <begin position="314"/>
        <end position="327"/>
    </location>
</feature>
<dbReference type="Proteomes" id="UP000292082">
    <property type="component" value="Unassembled WGS sequence"/>
</dbReference>
<accession>A0A4V2K4U8</accession>
<feature type="compositionally biased region" description="Basic and acidic residues" evidence="2">
    <location>
        <begin position="571"/>
        <end position="580"/>
    </location>
</feature>
<dbReference type="Pfam" id="PF10390">
    <property type="entry name" value="ELL"/>
    <property type="match status" value="1"/>
</dbReference>
<dbReference type="InterPro" id="IPR019464">
    <property type="entry name" value="ELL_N"/>
</dbReference>
<feature type="region of interest" description="Disordered" evidence="2">
    <location>
        <begin position="314"/>
        <end position="716"/>
    </location>
</feature>
<feature type="compositionally biased region" description="Low complexity" evidence="2">
    <location>
        <begin position="186"/>
        <end position="195"/>
    </location>
</feature>
<dbReference type="AlphaFoldDB" id="A0A4V2K4U8"/>
<evidence type="ECO:0000313" key="5">
    <source>
        <dbReference type="Proteomes" id="UP000292082"/>
    </source>
</evidence>
<name>A0A4V2K4U8_9APHY</name>
<feature type="region of interest" description="Disordered" evidence="2">
    <location>
        <begin position="1"/>
        <end position="21"/>
    </location>
</feature>
<feature type="compositionally biased region" description="Basic and acidic residues" evidence="2">
    <location>
        <begin position="342"/>
        <end position="373"/>
    </location>
</feature>
<feature type="compositionally biased region" description="Polar residues" evidence="2">
    <location>
        <begin position="1"/>
        <end position="17"/>
    </location>
</feature>
<protein>
    <recommendedName>
        <fullName evidence="3">RNA polymerase II elongation factor ELL N-terminal domain-containing protein</fullName>
    </recommendedName>
</protein>
<feature type="compositionally biased region" description="Polar residues" evidence="2">
    <location>
        <begin position="660"/>
        <end position="674"/>
    </location>
</feature>
<evidence type="ECO:0000313" key="4">
    <source>
        <dbReference type="EMBL" id="TBU61715.1"/>
    </source>
</evidence>
<evidence type="ECO:0000256" key="2">
    <source>
        <dbReference type="SAM" id="MobiDB-lite"/>
    </source>
</evidence>
<evidence type="ECO:0000256" key="1">
    <source>
        <dbReference type="SAM" id="Coils"/>
    </source>
</evidence>
<feature type="compositionally biased region" description="Low complexity" evidence="2">
    <location>
        <begin position="629"/>
        <end position="651"/>
    </location>
</feature>
<organism evidence="4 5">
    <name type="scientific">Dichomitus squalens</name>
    <dbReference type="NCBI Taxonomy" id="114155"/>
    <lineage>
        <taxon>Eukaryota</taxon>
        <taxon>Fungi</taxon>
        <taxon>Dikarya</taxon>
        <taxon>Basidiomycota</taxon>
        <taxon>Agaricomycotina</taxon>
        <taxon>Agaricomycetes</taxon>
        <taxon>Polyporales</taxon>
        <taxon>Polyporaceae</taxon>
        <taxon>Dichomitus</taxon>
    </lineage>
</organism>
<dbReference type="GO" id="GO:0006368">
    <property type="term" value="P:transcription elongation by RNA polymerase II"/>
    <property type="evidence" value="ECO:0007669"/>
    <property type="project" value="InterPro"/>
</dbReference>
<evidence type="ECO:0000259" key="3">
    <source>
        <dbReference type="Pfam" id="PF10390"/>
    </source>
</evidence>
<keyword evidence="5" id="KW-1185">Reference proteome</keyword>
<dbReference type="EMBL" id="ML145097">
    <property type="protein sequence ID" value="TBU61715.1"/>
    <property type="molecule type" value="Genomic_DNA"/>
</dbReference>
<sequence length="812" mass="89366">MPLPANSTVLLQGSSQPGDPLGYKPKQAMLIRMTQETFEALQDPETHSSLEFNFGNAPGLYIGGTFFPVQPSRENAHNHELYLRTPSAQKPRAPLKLFGSVIGKFRVERQLDEKVEESVRDRTLEAAKQRTERHTKYLDTPPDLSYSNSKTGTKKKTGAASRVSVQAKSYPVSKPSPLPSRDVHTAASSSSLSAADQQTRERIIHFLALEPRTMSKTLDACCGKDRTEEQERKYEALIRQVAEPMPVKKGDTGGPPLWHLQRESWREVRPYTFPKLSEEERLGLSRQARLVFKALQIPESDPIWNNVRHRIASGAASGSAGPSAPAPEKNGVVMTKNSTKKAKGEGTRKRPLDIAIPSKDESGSAKAKSRDVDEGSAAGTPMSASRPTMGRRLPGSGFKVKPSPTPPTERRTHSPLPPPPKKAGPVDARESKRSAPEPSGSAKPLPPIAPPQTQESRSASVSAAAAKIRKKEAQSSAGTSRAAESRREERERERERVRERDHAAEEKLRVKEKERASPLPILPASAPLPSFKRKKPPQDGNDSEYSEREPSLSASSSKKRKLDAEPPSSTEKARSRDLSLPKKPVVREPSPLAPPRQKIKTEPSPLSSSFSPPRPSLPPKPVGAEKHQTSSSSSSVKSAKATEAVAPSRPSGKSKRRSPIYTSSSQDESETSVPVSRPRTAVPTAHRDSPSAEPPAKRRRLSKVHVPRFKPRPLPSDLASLRKYYRSCYSTYLDLYGEQTKRRNRIQRMLKRLEGEQGEESAPSDEDMEDLVPEVLKAFMDNIDAVVQEMKKVSNEIERLGGKVENGTPVME</sequence>
<feature type="region of interest" description="Disordered" evidence="2">
    <location>
        <begin position="115"/>
        <end position="196"/>
    </location>
</feature>